<reference evidence="1 2" key="1">
    <citation type="submission" date="2021-06" db="EMBL/GenBank/DDBJ databases">
        <authorList>
            <person name="Palmer J.M."/>
        </authorList>
    </citation>
    <scope>NUCLEOTIDE SEQUENCE [LARGE SCALE GENOMIC DNA]</scope>
    <source>
        <strain evidence="2">if_2019</strain>
        <tissue evidence="1">Muscle</tissue>
    </source>
</reference>
<feature type="non-terminal residue" evidence="1">
    <location>
        <position position="80"/>
    </location>
</feature>
<gene>
    <name evidence="1" type="ORF">ILYODFUR_037790</name>
</gene>
<feature type="non-terminal residue" evidence="1">
    <location>
        <position position="1"/>
    </location>
</feature>
<sequence>YDQIYRKRFGALFIGSFVIAFRVSSAIIRMNATEVEVGVEFNKTTPLEELPKNEVVLEAFVQAINNTFDVKFLPGSVQII</sequence>
<keyword evidence="2" id="KW-1185">Reference proteome</keyword>
<dbReference type="Proteomes" id="UP001482620">
    <property type="component" value="Unassembled WGS sequence"/>
</dbReference>
<name>A0ABV0V9F3_9TELE</name>
<evidence type="ECO:0008006" key="3">
    <source>
        <dbReference type="Google" id="ProtNLM"/>
    </source>
</evidence>
<accession>A0ABV0V9F3</accession>
<proteinExistence type="predicted"/>
<organism evidence="1 2">
    <name type="scientific">Ilyodon furcidens</name>
    <name type="common">goldbreast splitfin</name>
    <dbReference type="NCBI Taxonomy" id="33524"/>
    <lineage>
        <taxon>Eukaryota</taxon>
        <taxon>Metazoa</taxon>
        <taxon>Chordata</taxon>
        <taxon>Craniata</taxon>
        <taxon>Vertebrata</taxon>
        <taxon>Euteleostomi</taxon>
        <taxon>Actinopterygii</taxon>
        <taxon>Neopterygii</taxon>
        <taxon>Teleostei</taxon>
        <taxon>Neoteleostei</taxon>
        <taxon>Acanthomorphata</taxon>
        <taxon>Ovalentaria</taxon>
        <taxon>Atherinomorphae</taxon>
        <taxon>Cyprinodontiformes</taxon>
        <taxon>Goodeidae</taxon>
        <taxon>Ilyodon</taxon>
    </lineage>
</organism>
<comment type="caution">
    <text evidence="1">The sequence shown here is derived from an EMBL/GenBank/DDBJ whole genome shotgun (WGS) entry which is preliminary data.</text>
</comment>
<dbReference type="EMBL" id="JAHRIQ010101342">
    <property type="protein sequence ID" value="MEQ2253950.1"/>
    <property type="molecule type" value="Genomic_DNA"/>
</dbReference>
<evidence type="ECO:0000313" key="1">
    <source>
        <dbReference type="EMBL" id="MEQ2253950.1"/>
    </source>
</evidence>
<evidence type="ECO:0000313" key="2">
    <source>
        <dbReference type="Proteomes" id="UP001482620"/>
    </source>
</evidence>
<protein>
    <recommendedName>
        <fullName evidence="3">SEA domain-containing protein</fullName>
    </recommendedName>
</protein>